<protein>
    <recommendedName>
        <fullName evidence="1">Glutamyl-tRNA(Gln) amidotransferase subunit C, mitochondrial</fullName>
        <shortName evidence="1">Glu-AdT subunit C</shortName>
        <ecNumber evidence="1">6.3.5.-</ecNumber>
    </recommendedName>
</protein>
<dbReference type="PANTHER" id="PTHR15004">
    <property type="entry name" value="GLUTAMYL-TRNA(GLN) AMIDOTRANSFERASE SUBUNIT C, MITOCHONDRIAL"/>
    <property type="match status" value="1"/>
</dbReference>
<evidence type="ECO:0000313" key="3">
    <source>
        <dbReference type="Proteomes" id="UP000041254"/>
    </source>
</evidence>
<keyword evidence="3" id="KW-1185">Reference proteome</keyword>
<dbReference type="AlphaFoldDB" id="A0A0G4EZ16"/>
<dbReference type="GO" id="GO:0032543">
    <property type="term" value="P:mitochondrial translation"/>
    <property type="evidence" value="ECO:0007669"/>
    <property type="project" value="UniProtKB-UniRule"/>
</dbReference>
<keyword evidence="1" id="KW-0067">ATP-binding</keyword>
<keyword evidence="1" id="KW-0436">Ligase</keyword>
<dbReference type="NCBIfam" id="TIGR00135">
    <property type="entry name" value="gatC"/>
    <property type="match status" value="1"/>
</dbReference>
<dbReference type="Pfam" id="PF02686">
    <property type="entry name" value="GatC"/>
    <property type="match status" value="1"/>
</dbReference>
<proteinExistence type="inferred from homology"/>
<evidence type="ECO:0000256" key="1">
    <source>
        <dbReference type="HAMAP-Rule" id="MF_03149"/>
    </source>
</evidence>
<name>A0A0G4EZ16_VITBC</name>
<dbReference type="GO" id="GO:0005739">
    <property type="term" value="C:mitochondrion"/>
    <property type="evidence" value="ECO:0007669"/>
    <property type="project" value="UniProtKB-SubCell"/>
</dbReference>
<dbReference type="HAMAP" id="MF_00122">
    <property type="entry name" value="GatC"/>
    <property type="match status" value="1"/>
</dbReference>
<dbReference type="Proteomes" id="UP000041254">
    <property type="component" value="Unassembled WGS sequence"/>
</dbReference>
<comment type="function">
    <text evidence="1">Allows the formation of correctly charged Gln-tRNA(Gln) through the transamidation of misacylated Glu-tRNA(Gln) in the mitochondria. The reaction takes place in the presence of glutamine and ATP through an activated gamma-phospho-Glu-tRNA(Gln).</text>
</comment>
<reference evidence="2 3" key="1">
    <citation type="submission" date="2014-11" db="EMBL/GenBank/DDBJ databases">
        <authorList>
            <person name="Zhu J."/>
            <person name="Qi W."/>
            <person name="Song R."/>
        </authorList>
    </citation>
    <scope>NUCLEOTIDE SEQUENCE [LARGE SCALE GENOMIC DNA]</scope>
</reference>
<evidence type="ECO:0000313" key="2">
    <source>
        <dbReference type="EMBL" id="CEM04546.1"/>
    </source>
</evidence>
<dbReference type="EMBL" id="CDMY01000353">
    <property type="protein sequence ID" value="CEM04546.1"/>
    <property type="molecule type" value="Genomic_DNA"/>
</dbReference>
<keyword evidence="1" id="KW-0496">Mitochondrion</keyword>
<dbReference type="GO" id="GO:0050567">
    <property type="term" value="F:glutaminyl-tRNA synthase (glutamine-hydrolyzing) activity"/>
    <property type="evidence" value="ECO:0007669"/>
    <property type="project" value="UniProtKB-UniRule"/>
</dbReference>
<comment type="catalytic activity">
    <reaction evidence="1">
        <text>L-glutamyl-tRNA(Gln) + L-glutamine + ATP + H2O = L-glutaminyl-tRNA(Gln) + L-glutamate + ADP + phosphate + H(+)</text>
        <dbReference type="Rhea" id="RHEA:17521"/>
        <dbReference type="Rhea" id="RHEA-COMP:9681"/>
        <dbReference type="Rhea" id="RHEA-COMP:9684"/>
        <dbReference type="ChEBI" id="CHEBI:15377"/>
        <dbReference type="ChEBI" id="CHEBI:15378"/>
        <dbReference type="ChEBI" id="CHEBI:29985"/>
        <dbReference type="ChEBI" id="CHEBI:30616"/>
        <dbReference type="ChEBI" id="CHEBI:43474"/>
        <dbReference type="ChEBI" id="CHEBI:58359"/>
        <dbReference type="ChEBI" id="CHEBI:78520"/>
        <dbReference type="ChEBI" id="CHEBI:78521"/>
        <dbReference type="ChEBI" id="CHEBI:456216"/>
    </reaction>
</comment>
<comment type="subunit">
    <text evidence="1">Subunit of the heterotrimeric GatCAB amidotransferase (AdT) complex, composed of A, B and C subunits.</text>
</comment>
<dbReference type="GO" id="GO:0070681">
    <property type="term" value="P:glutaminyl-tRNAGln biosynthesis via transamidation"/>
    <property type="evidence" value="ECO:0007669"/>
    <property type="project" value="UniProtKB-UniRule"/>
</dbReference>
<dbReference type="PANTHER" id="PTHR15004:SF0">
    <property type="entry name" value="GLUTAMYL-TRNA(GLN) AMIDOTRANSFERASE SUBUNIT C, MITOCHONDRIAL"/>
    <property type="match status" value="1"/>
</dbReference>
<comment type="subcellular location">
    <subcellularLocation>
        <location evidence="1">Mitochondrion</location>
    </subcellularLocation>
</comment>
<accession>A0A0G4EZ16</accession>
<dbReference type="SUPFAM" id="SSF141000">
    <property type="entry name" value="Glu-tRNAGln amidotransferase C subunit"/>
    <property type="match status" value="1"/>
</dbReference>
<comment type="similarity">
    <text evidence="1">Belongs to the GatC family.</text>
</comment>
<keyword evidence="1" id="KW-0648">Protein biosynthesis</keyword>
<dbReference type="InParanoid" id="A0A0G4EZ16"/>
<sequence>MECPSSQEAMQLFVSVFAFIARATAVLHESPGDDLSAFIPSSPLMGGRSAFTSRPHADRRWRWSRRGRSMPLHAQGGGEASDAAVVVDEALVRKTAALAHLDLTDDEVSEMVHQFKDFLRFVDDMKAIDTSQLDIDVMSPRASVPYRDPLREDTVQPFDNREAIVANMPEEEDGFLRIPRVGEIED</sequence>
<gene>
    <name evidence="2" type="ORF">Vbra_8651</name>
</gene>
<dbReference type="OrthoDB" id="2020502at2759"/>
<organism evidence="2 3">
    <name type="scientific">Vitrella brassicaformis (strain CCMP3155)</name>
    <dbReference type="NCBI Taxonomy" id="1169540"/>
    <lineage>
        <taxon>Eukaryota</taxon>
        <taxon>Sar</taxon>
        <taxon>Alveolata</taxon>
        <taxon>Colpodellida</taxon>
        <taxon>Vitrellaceae</taxon>
        <taxon>Vitrella</taxon>
    </lineage>
</organism>
<dbReference type="InterPro" id="IPR003837">
    <property type="entry name" value="GatC"/>
</dbReference>
<dbReference type="GO" id="GO:0030956">
    <property type="term" value="C:glutamyl-tRNA(Gln) amidotransferase complex"/>
    <property type="evidence" value="ECO:0007669"/>
    <property type="project" value="UniProtKB-UniRule"/>
</dbReference>
<keyword evidence="1" id="KW-0547">Nucleotide-binding</keyword>
<dbReference type="GO" id="GO:0005524">
    <property type="term" value="F:ATP binding"/>
    <property type="evidence" value="ECO:0007669"/>
    <property type="project" value="UniProtKB-KW"/>
</dbReference>
<dbReference type="STRING" id="1169540.A0A0G4EZ16"/>
<dbReference type="Gene3D" id="1.10.20.60">
    <property type="entry name" value="Glu-tRNAGln amidotransferase C subunit, N-terminal domain"/>
    <property type="match status" value="1"/>
</dbReference>
<dbReference type="InterPro" id="IPR036113">
    <property type="entry name" value="Asp/Glu-ADT_sf_sub_c"/>
</dbReference>
<dbReference type="GO" id="GO:0006450">
    <property type="term" value="P:regulation of translational fidelity"/>
    <property type="evidence" value="ECO:0007669"/>
    <property type="project" value="InterPro"/>
</dbReference>
<dbReference type="EC" id="6.3.5.-" evidence="1"/>
<dbReference type="VEuPathDB" id="CryptoDB:Vbra_8651"/>